<dbReference type="GO" id="GO:0006352">
    <property type="term" value="P:DNA-templated transcription initiation"/>
    <property type="evidence" value="ECO:0007669"/>
    <property type="project" value="InterPro"/>
</dbReference>
<dbReference type="SUPFAM" id="SSF88946">
    <property type="entry name" value="Sigma2 domain of RNA polymerase sigma factors"/>
    <property type="match status" value="1"/>
</dbReference>
<evidence type="ECO:0000256" key="3">
    <source>
        <dbReference type="ARBA" id="ARBA00023125"/>
    </source>
</evidence>
<dbReference type="RefSeq" id="WP_200085911.1">
    <property type="nucleotide sequence ID" value="NZ_CP054706.1"/>
</dbReference>
<evidence type="ECO:0000313" key="8">
    <source>
        <dbReference type="Proteomes" id="UP000595349"/>
    </source>
</evidence>
<keyword evidence="2 5" id="KW-0731">Sigma factor</keyword>
<keyword evidence="4 5" id="KW-0804">Transcription</keyword>
<sequence length="131" mass="15680">MDETNERIKRAKKGDEQALATVLLEQYDFVYHYLLKLTMHPAMAEDITQDTMIKAIERIKQYNPKKAKLSTWLIQIGTNLWIDEKRRQERAKKLRNQNQLEWQLRHQPSDDWLTVTAALEQLKEKHRIPVI</sequence>
<dbReference type="PROSITE" id="PS01063">
    <property type="entry name" value="SIGMA70_ECF"/>
    <property type="match status" value="1"/>
</dbReference>
<dbReference type="GO" id="GO:0003677">
    <property type="term" value="F:DNA binding"/>
    <property type="evidence" value="ECO:0007669"/>
    <property type="project" value="UniProtKB-KW"/>
</dbReference>
<proteinExistence type="inferred from homology"/>
<keyword evidence="8" id="KW-1185">Reference proteome</keyword>
<dbReference type="InterPro" id="IPR013325">
    <property type="entry name" value="RNA_pol_sigma_r2"/>
</dbReference>
<evidence type="ECO:0000256" key="4">
    <source>
        <dbReference type="ARBA" id="ARBA00023163"/>
    </source>
</evidence>
<accession>A0A7T7CGS1</accession>
<protein>
    <recommendedName>
        <fullName evidence="5">RNA polymerase sigma factor</fullName>
    </recommendedName>
</protein>
<reference evidence="7 8" key="1">
    <citation type="submission" date="2020-06" db="EMBL/GenBank/DDBJ databases">
        <title>Genomic analysis of Salicibibacter sp. NKC21-4.</title>
        <authorList>
            <person name="Oh Y.J."/>
        </authorList>
    </citation>
    <scope>NUCLEOTIDE SEQUENCE [LARGE SCALE GENOMIC DNA]</scope>
    <source>
        <strain evidence="7 8">NKC21-4</strain>
    </source>
</reference>
<dbReference type="NCBIfam" id="TIGR02937">
    <property type="entry name" value="sigma70-ECF"/>
    <property type="match status" value="1"/>
</dbReference>
<dbReference type="InterPro" id="IPR039425">
    <property type="entry name" value="RNA_pol_sigma-70-like"/>
</dbReference>
<dbReference type="Gene3D" id="1.10.1740.10">
    <property type="match status" value="1"/>
</dbReference>
<dbReference type="Pfam" id="PF04542">
    <property type="entry name" value="Sigma70_r2"/>
    <property type="match status" value="1"/>
</dbReference>
<dbReference type="AlphaFoldDB" id="A0A7T7CGS1"/>
<evidence type="ECO:0000256" key="5">
    <source>
        <dbReference type="RuleBase" id="RU000716"/>
    </source>
</evidence>
<evidence type="ECO:0000259" key="6">
    <source>
        <dbReference type="Pfam" id="PF04542"/>
    </source>
</evidence>
<dbReference type="PANTHER" id="PTHR43133">
    <property type="entry name" value="RNA POLYMERASE ECF-TYPE SIGMA FACTO"/>
    <property type="match status" value="1"/>
</dbReference>
<dbReference type="PANTHER" id="PTHR43133:SF60">
    <property type="entry name" value="RNA POLYMERASE SIGMA FACTOR SIGV"/>
    <property type="match status" value="1"/>
</dbReference>
<comment type="similarity">
    <text evidence="5">Belongs to the sigma-70 factor family. ECF subfamily.</text>
</comment>
<dbReference type="GO" id="GO:0016987">
    <property type="term" value="F:sigma factor activity"/>
    <property type="evidence" value="ECO:0007669"/>
    <property type="project" value="UniProtKB-KW"/>
</dbReference>
<dbReference type="InterPro" id="IPR007627">
    <property type="entry name" value="RNA_pol_sigma70_r2"/>
</dbReference>
<organism evidence="7 8">
    <name type="scientific">Salicibibacter cibi</name>
    <dbReference type="NCBI Taxonomy" id="2743001"/>
    <lineage>
        <taxon>Bacteria</taxon>
        <taxon>Bacillati</taxon>
        <taxon>Bacillota</taxon>
        <taxon>Bacilli</taxon>
        <taxon>Bacillales</taxon>
        <taxon>Bacillaceae</taxon>
        <taxon>Salicibibacter</taxon>
    </lineage>
</organism>
<keyword evidence="1 5" id="KW-0805">Transcription regulation</keyword>
<keyword evidence="3 5" id="KW-0238">DNA-binding</keyword>
<dbReference type="EMBL" id="CP054706">
    <property type="protein sequence ID" value="QQK81485.1"/>
    <property type="molecule type" value="Genomic_DNA"/>
</dbReference>
<evidence type="ECO:0000256" key="1">
    <source>
        <dbReference type="ARBA" id="ARBA00023015"/>
    </source>
</evidence>
<dbReference type="InterPro" id="IPR014284">
    <property type="entry name" value="RNA_pol_sigma-70_dom"/>
</dbReference>
<evidence type="ECO:0000313" key="7">
    <source>
        <dbReference type="EMBL" id="QQK81485.1"/>
    </source>
</evidence>
<dbReference type="KEGG" id="scib:HUG20_17245"/>
<dbReference type="InterPro" id="IPR000838">
    <property type="entry name" value="RNA_pol_sigma70_ECF_CS"/>
</dbReference>
<feature type="domain" description="RNA polymerase sigma-70 region 2" evidence="6">
    <location>
        <begin position="27"/>
        <end position="90"/>
    </location>
</feature>
<name>A0A7T7CGS1_9BACI</name>
<evidence type="ECO:0000256" key="2">
    <source>
        <dbReference type="ARBA" id="ARBA00023082"/>
    </source>
</evidence>
<gene>
    <name evidence="7" type="ORF">HUG20_17245</name>
</gene>
<dbReference type="Proteomes" id="UP000595349">
    <property type="component" value="Chromosome"/>
</dbReference>